<dbReference type="InterPro" id="IPR000014">
    <property type="entry name" value="PAS"/>
</dbReference>
<accession>A0A5C6LT12</accession>
<dbReference type="Proteomes" id="UP000318815">
    <property type="component" value="Unassembled WGS sequence"/>
</dbReference>
<dbReference type="NCBIfam" id="TIGR00229">
    <property type="entry name" value="sensory_box"/>
    <property type="match status" value="1"/>
</dbReference>
<dbReference type="RefSeq" id="WP_146305339.1">
    <property type="nucleotide sequence ID" value="NZ_VOHS01000009.1"/>
</dbReference>
<dbReference type="Pfam" id="PF13188">
    <property type="entry name" value="PAS_8"/>
    <property type="match status" value="1"/>
</dbReference>
<sequence length="203" mass="23960">MSEVARHVIEYGYNAVLLLGIRADIKDPEKFLIARVLDRNINLTEKINENLVYAKRLVDQFTLDRTDKGIEITMEFKIPGVQRIISSRIEQWISAFSVEQPISPYDEIKRKNKQLQELAEKLKESETQYREVTNALPLIIFSINDDGEILYANSWLKTFTGFDANALNENKWKPVLREEDFVINWEQWWYHVAEKHLSKESWN</sequence>
<protein>
    <submittedName>
        <fullName evidence="3">PAS domain S-box protein</fullName>
    </submittedName>
</protein>
<dbReference type="InterPro" id="IPR035965">
    <property type="entry name" value="PAS-like_dom_sf"/>
</dbReference>
<proteinExistence type="predicted"/>
<dbReference type="AlphaFoldDB" id="A0A5C6LT12"/>
<evidence type="ECO:0000313" key="4">
    <source>
        <dbReference type="Proteomes" id="UP000318815"/>
    </source>
</evidence>
<comment type="caution">
    <text evidence="3">The sequence shown here is derived from an EMBL/GenBank/DDBJ whole genome shotgun (WGS) entry which is preliminary data.</text>
</comment>
<dbReference type="PROSITE" id="PS50112">
    <property type="entry name" value="PAS"/>
    <property type="match status" value="1"/>
</dbReference>
<organism evidence="3 4">
    <name type="scientific">Chitinophaga pinensis</name>
    <dbReference type="NCBI Taxonomy" id="79329"/>
    <lineage>
        <taxon>Bacteria</taxon>
        <taxon>Pseudomonadati</taxon>
        <taxon>Bacteroidota</taxon>
        <taxon>Chitinophagia</taxon>
        <taxon>Chitinophagales</taxon>
        <taxon>Chitinophagaceae</taxon>
        <taxon>Chitinophaga</taxon>
    </lineage>
</organism>
<dbReference type="OrthoDB" id="9781208at2"/>
<reference evidence="3 4" key="1">
    <citation type="submission" date="2019-08" db="EMBL/GenBank/DDBJ databases">
        <title>Whole genome sequencing of chitin degrading bacteria Chitinophaga pinensis YS16.</title>
        <authorList>
            <person name="Singh R.P."/>
            <person name="Manchanda G."/>
            <person name="Maurya I.K."/>
            <person name="Joshi N.K."/>
            <person name="Srivastava A.K."/>
        </authorList>
    </citation>
    <scope>NUCLEOTIDE SEQUENCE [LARGE SCALE GENOMIC DNA]</scope>
    <source>
        <strain evidence="3 4">YS-16</strain>
    </source>
</reference>
<feature type="coiled-coil region" evidence="1">
    <location>
        <begin position="105"/>
        <end position="135"/>
    </location>
</feature>
<evidence type="ECO:0000313" key="3">
    <source>
        <dbReference type="EMBL" id="TWW00401.1"/>
    </source>
</evidence>
<keyword evidence="4" id="KW-1185">Reference proteome</keyword>
<dbReference type="Gene3D" id="3.30.450.20">
    <property type="entry name" value="PAS domain"/>
    <property type="match status" value="1"/>
</dbReference>
<dbReference type="EMBL" id="VOHS01000009">
    <property type="protein sequence ID" value="TWW00401.1"/>
    <property type="molecule type" value="Genomic_DNA"/>
</dbReference>
<feature type="domain" description="PAS" evidence="2">
    <location>
        <begin position="125"/>
        <end position="167"/>
    </location>
</feature>
<dbReference type="SUPFAM" id="SSF55785">
    <property type="entry name" value="PYP-like sensor domain (PAS domain)"/>
    <property type="match status" value="1"/>
</dbReference>
<gene>
    <name evidence="3" type="ORF">FEF09_12030</name>
</gene>
<keyword evidence="1" id="KW-0175">Coiled coil</keyword>
<name>A0A5C6LT12_9BACT</name>
<evidence type="ECO:0000256" key="1">
    <source>
        <dbReference type="SAM" id="Coils"/>
    </source>
</evidence>
<evidence type="ECO:0000259" key="2">
    <source>
        <dbReference type="PROSITE" id="PS50112"/>
    </source>
</evidence>